<organism evidence="1 2">
    <name type="scientific">Daejeonella lutea</name>
    <dbReference type="NCBI Taxonomy" id="572036"/>
    <lineage>
        <taxon>Bacteria</taxon>
        <taxon>Pseudomonadati</taxon>
        <taxon>Bacteroidota</taxon>
        <taxon>Sphingobacteriia</taxon>
        <taxon>Sphingobacteriales</taxon>
        <taxon>Sphingobacteriaceae</taxon>
        <taxon>Daejeonella</taxon>
    </lineage>
</organism>
<evidence type="ECO:0000313" key="2">
    <source>
        <dbReference type="Proteomes" id="UP000189981"/>
    </source>
</evidence>
<dbReference type="EMBL" id="FUYR01000002">
    <property type="protein sequence ID" value="SKB63981.1"/>
    <property type="molecule type" value="Genomic_DNA"/>
</dbReference>
<gene>
    <name evidence="1" type="ORF">SAMN05661099_1980</name>
</gene>
<evidence type="ECO:0008006" key="3">
    <source>
        <dbReference type="Google" id="ProtNLM"/>
    </source>
</evidence>
<dbReference type="STRING" id="572036.SAMN05661099_1980"/>
<evidence type="ECO:0000313" key="1">
    <source>
        <dbReference type="EMBL" id="SKB63981.1"/>
    </source>
</evidence>
<protein>
    <recommendedName>
        <fullName evidence="3">HNH endonuclease</fullName>
    </recommendedName>
</protein>
<proteinExistence type="predicted"/>
<dbReference type="Proteomes" id="UP000189981">
    <property type="component" value="Unassembled WGS sequence"/>
</dbReference>
<keyword evidence="2" id="KW-1185">Reference proteome</keyword>
<dbReference type="OrthoDB" id="8446601at2"/>
<sequence length="266" mass="30662">MRSKGLVGRCKLCGEERTLTYEHIPPRQSGNKGGFVIVPSDVFLNDPFLENTKGKKFQGGIGYYSLCKDCNSFCGRMYSNAYIDFANQAHYRHFLSDCNYTKGDPFIIHPLKIIKQVISNFICISTIQYLDTYPDLVEFVRNKESNMLPDKYQIYAYYDLTPKIYRFISDNISYNQGVIHKISEIAFPPFGFVLIVDDPGVPVDARLLNITNFKNFPYYKRDIWISLRLNILPIALAALPGDYRPKEEIQKVIRNSKLQYPETDGT</sequence>
<dbReference type="RefSeq" id="WP_079702525.1">
    <property type="nucleotide sequence ID" value="NZ_FUYR01000002.1"/>
</dbReference>
<dbReference type="AlphaFoldDB" id="A0A1T5CXA3"/>
<reference evidence="2" key="1">
    <citation type="submission" date="2017-02" db="EMBL/GenBank/DDBJ databases">
        <authorList>
            <person name="Varghese N."/>
            <person name="Submissions S."/>
        </authorList>
    </citation>
    <scope>NUCLEOTIDE SEQUENCE [LARGE SCALE GENOMIC DNA]</scope>
    <source>
        <strain evidence="2">DSM 22385</strain>
    </source>
</reference>
<name>A0A1T5CXA3_9SPHI</name>
<accession>A0A1T5CXA3</accession>